<sequence length="346" mass="36801">MSTIDAPRIHGSPATDWRWIRTAGRVAGAVAGLTALSVGLLYRQAADARRVIPMAEAPPPRGDGVYGAKFGGKPLTMVVLGDSIAAGYGVHRPRETLGALFATGVSRRLRRPVRLYRLAVVGSVSAGLPYQVDAALEYAPDLAIILIGGNDVTHVSARPAAVRHLGDAVRRLRAADCRVVVGTCPDLGAIKPIKPPLRWLARRWSRQLAAAQTIAVVREGGRTVSLGNLLGPMFEADPVRMYSSDRFHPSAEGYARAAAVMMPTVMTVLATDDRAPTPVAEDVRALPEAADEAVRAPGTEVAPAGRWARMRRYRWFSSRPATTASIPGGDPTTGAVGYTPEDHQVG</sequence>
<evidence type="ECO:0000259" key="2">
    <source>
        <dbReference type="Pfam" id="PF13472"/>
    </source>
</evidence>
<dbReference type="GO" id="GO:0016787">
    <property type="term" value="F:hydrolase activity"/>
    <property type="evidence" value="ECO:0007669"/>
    <property type="project" value="UniProtKB-KW"/>
</dbReference>
<accession>A0ABT6WF66</accession>
<dbReference type="Pfam" id="PF13472">
    <property type="entry name" value="Lipase_GDSL_2"/>
    <property type="match status" value="1"/>
</dbReference>
<keyword evidence="3" id="KW-0378">Hydrolase</keyword>
<dbReference type="InterPro" id="IPR013830">
    <property type="entry name" value="SGNH_hydro"/>
</dbReference>
<comment type="caution">
    <text evidence="3">The sequence shown here is derived from an EMBL/GenBank/DDBJ whole genome shotgun (WGS) entry which is preliminary data.</text>
</comment>
<feature type="domain" description="SGNH hydrolase-type esterase" evidence="2">
    <location>
        <begin position="79"/>
        <end position="256"/>
    </location>
</feature>
<gene>
    <name evidence="3" type="ORF">QLQ12_07185</name>
</gene>
<evidence type="ECO:0000313" key="3">
    <source>
        <dbReference type="EMBL" id="MDI6098385.1"/>
    </source>
</evidence>
<dbReference type="PANTHER" id="PTHR30383:SF5">
    <property type="entry name" value="SGNH HYDROLASE-TYPE ESTERASE DOMAIN-CONTAINING PROTEIN"/>
    <property type="match status" value="1"/>
</dbReference>
<proteinExistence type="predicted"/>
<protein>
    <submittedName>
        <fullName evidence="3">SGNH/GDSL hydrolase family protein</fullName>
    </submittedName>
</protein>
<dbReference type="CDD" id="cd01836">
    <property type="entry name" value="FeeA_FeeB_like"/>
    <property type="match status" value="1"/>
</dbReference>
<dbReference type="SUPFAM" id="SSF52266">
    <property type="entry name" value="SGNH hydrolase"/>
    <property type="match status" value="1"/>
</dbReference>
<dbReference type="Proteomes" id="UP001241758">
    <property type="component" value="Unassembled WGS sequence"/>
</dbReference>
<evidence type="ECO:0000313" key="4">
    <source>
        <dbReference type="Proteomes" id="UP001241758"/>
    </source>
</evidence>
<dbReference type="PANTHER" id="PTHR30383">
    <property type="entry name" value="THIOESTERASE 1/PROTEASE 1/LYSOPHOSPHOLIPASE L1"/>
    <property type="match status" value="1"/>
</dbReference>
<feature type="region of interest" description="Disordered" evidence="1">
    <location>
        <begin position="322"/>
        <end position="346"/>
    </location>
</feature>
<organism evidence="3 4">
    <name type="scientific">Actinoplanes sandaracinus</name>
    <dbReference type="NCBI Taxonomy" id="3045177"/>
    <lineage>
        <taxon>Bacteria</taxon>
        <taxon>Bacillati</taxon>
        <taxon>Actinomycetota</taxon>
        <taxon>Actinomycetes</taxon>
        <taxon>Micromonosporales</taxon>
        <taxon>Micromonosporaceae</taxon>
        <taxon>Actinoplanes</taxon>
    </lineage>
</organism>
<dbReference type="Gene3D" id="3.40.50.1110">
    <property type="entry name" value="SGNH hydrolase"/>
    <property type="match status" value="1"/>
</dbReference>
<dbReference type="InterPro" id="IPR036514">
    <property type="entry name" value="SGNH_hydro_sf"/>
</dbReference>
<reference evidence="3 4" key="1">
    <citation type="submission" date="2023-05" db="EMBL/GenBank/DDBJ databases">
        <title>Actinoplanes sp. NEAU-A12 genome sequencing.</title>
        <authorList>
            <person name="Wang Z.-S."/>
        </authorList>
    </citation>
    <scope>NUCLEOTIDE SEQUENCE [LARGE SCALE GENOMIC DNA]</scope>
    <source>
        <strain evidence="3 4">NEAU-A12</strain>
    </source>
</reference>
<dbReference type="InterPro" id="IPR051532">
    <property type="entry name" value="Ester_Hydrolysis_Enzymes"/>
</dbReference>
<keyword evidence="4" id="KW-1185">Reference proteome</keyword>
<evidence type="ECO:0000256" key="1">
    <source>
        <dbReference type="SAM" id="MobiDB-lite"/>
    </source>
</evidence>
<dbReference type="EMBL" id="JASCTH010000004">
    <property type="protein sequence ID" value="MDI6098385.1"/>
    <property type="molecule type" value="Genomic_DNA"/>
</dbReference>
<dbReference type="RefSeq" id="WP_282758014.1">
    <property type="nucleotide sequence ID" value="NZ_JASCTH010000004.1"/>
</dbReference>
<name>A0ABT6WF66_9ACTN</name>